<comment type="subcellular location">
    <subcellularLocation>
        <location evidence="9">Nucleus</location>
    </subcellularLocation>
</comment>
<evidence type="ECO:0000313" key="12">
    <source>
        <dbReference type="EMBL" id="KAL2786894.1"/>
    </source>
</evidence>
<comment type="caution">
    <text evidence="12">The sequence shown here is derived from an EMBL/GenBank/DDBJ whole genome shotgun (WGS) entry which is preliminary data.</text>
</comment>
<gene>
    <name evidence="12" type="ORF">BJX66DRAFT_20853</name>
</gene>
<dbReference type="SMART" id="SM00465">
    <property type="entry name" value="GIYc"/>
    <property type="match status" value="1"/>
</dbReference>
<keyword evidence="6 9" id="KW-0233">DNA recombination</keyword>
<dbReference type="InterPro" id="IPR013083">
    <property type="entry name" value="Znf_RING/FYVE/PHD"/>
</dbReference>
<dbReference type="Gene3D" id="3.30.40.10">
    <property type="entry name" value="Zinc/RING finger domain, C3HC4 (zinc finger)"/>
    <property type="match status" value="1"/>
</dbReference>
<dbReference type="Pfam" id="PF21202">
    <property type="entry name" value="SLX1_C"/>
    <property type="match status" value="1"/>
</dbReference>
<name>A0ABR4FUG0_9EURO</name>
<proteinExistence type="inferred from homology"/>
<evidence type="ECO:0000256" key="8">
    <source>
        <dbReference type="ARBA" id="ARBA00023242"/>
    </source>
</evidence>
<evidence type="ECO:0000313" key="13">
    <source>
        <dbReference type="Proteomes" id="UP001610563"/>
    </source>
</evidence>
<dbReference type="InterPro" id="IPR048749">
    <property type="entry name" value="SLX1_C"/>
</dbReference>
<keyword evidence="2 9" id="KW-0255">Endonuclease</keyword>
<evidence type="ECO:0000256" key="10">
    <source>
        <dbReference type="SAM" id="MobiDB-lite"/>
    </source>
</evidence>
<dbReference type="InterPro" id="IPR035901">
    <property type="entry name" value="GIY-YIG_endonuc_sf"/>
</dbReference>
<dbReference type="EMBL" id="JBFTWV010000108">
    <property type="protein sequence ID" value="KAL2786894.1"/>
    <property type="molecule type" value="Genomic_DNA"/>
</dbReference>
<feature type="domain" description="GIY-YIG" evidence="11">
    <location>
        <begin position="22"/>
        <end position="107"/>
    </location>
</feature>
<feature type="region of interest" description="Disordered" evidence="10">
    <location>
        <begin position="110"/>
        <end position="171"/>
    </location>
</feature>
<accession>A0ABR4FUG0</accession>
<evidence type="ECO:0000256" key="3">
    <source>
        <dbReference type="ARBA" id="ARBA00022763"/>
    </source>
</evidence>
<protein>
    <recommendedName>
        <fullName evidence="11">GIY-YIG domain-containing protein</fullName>
    </recommendedName>
</protein>
<feature type="compositionally biased region" description="Acidic residues" evidence="10">
    <location>
        <begin position="110"/>
        <end position="119"/>
    </location>
</feature>
<keyword evidence="7 9" id="KW-0234">DNA repair</keyword>
<dbReference type="PROSITE" id="PS50164">
    <property type="entry name" value="GIY_YIG"/>
    <property type="match status" value="1"/>
</dbReference>
<comment type="caution">
    <text evidence="9">Lacks conserved residue(s) required for the propagation of feature annotation.</text>
</comment>
<evidence type="ECO:0000256" key="7">
    <source>
        <dbReference type="ARBA" id="ARBA00023204"/>
    </source>
</evidence>
<dbReference type="Proteomes" id="UP001610563">
    <property type="component" value="Unassembled WGS sequence"/>
</dbReference>
<dbReference type="PANTHER" id="PTHR20208:SF10">
    <property type="entry name" value="STRUCTURE-SPECIFIC ENDONUCLEASE SUBUNIT SLX1"/>
    <property type="match status" value="1"/>
</dbReference>
<dbReference type="CDD" id="cd10455">
    <property type="entry name" value="GIY-YIG_SLX1"/>
    <property type="match status" value="1"/>
</dbReference>
<keyword evidence="5 9" id="KW-0378">Hydrolase</keyword>
<comment type="subunit">
    <text evidence="9">Forms a heterodimer with SLX4.</text>
</comment>
<reference evidence="12 13" key="1">
    <citation type="submission" date="2024-07" db="EMBL/GenBank/DDBJ databases">
        <title>Section-level genome sequencing and comparative genomics of Aspergillus sections Usti and Cavernicolus.</title>
        <authorList>
            <consortium name="Lawrence Berkeley National Laboratory"/>
            <person name="Nybo J.L."/>
            <person name="Vesth T.C."/>
            <person name="Theobald S."/>
            <person name="Frisvad J.C."/>
            <person name="Larsen T.O."/>
            <person name="Kjaerboelling I."/>
            <person name="Rothschild-Mancinelli K."/>
            <person name="Lyhne E.K."/>
            <person name="Kogle M.E."/>
            <person name="Barry K."/>
            <person name="Clum A."/>
            <person name="Na H."/>
            <person name="Ledsgaard L."/>
            <person name="Lin J."/>
            <person name="Lipzen A."/>
            <person name="Kuo A."/>
            <person name="Riley R."/>
            <person name="Mondo S."/>
            <person name="Labutti K."/>
            <person name="Haridas S."/>
            <person name="Pangalinan J."/>
            <person name="Salamov A.A."/>
            <person name="Simmons B.A."/>
            <person name="Magnuson J.K."/>
            <person name="Chen J."/>
            <person name="Drula E."/>
            <person name="Henrissat B."/>
            <person name="Wiebenga A."/>
            <person name="Lubbers R.J."/>
            <person name="Gomes A.C."/>
            <person name="Makela M.R."/>
            <person name="Stajich J."/>
            <person name="Grigoriev I.V."/>
            <person name="Mortensen U.H."/>
            <person name="De Vries R.P."/>
            <person name="Baker S.E."/>
            <person name="Andersen M.R."/>
        </authorList>
    </citation>
    <scope>NUCLEOTIDE SEQUENCE [LARGE SCALE GENOMIC DNA]</scope>
    <source>
        <strain evidence="12 13">CBS 209.92</strain>
    </source>
</reference>
<dbReference type="Gene3D" id="3.40.1440.10">
    <property type="entry name" value="GIY-YIG endonuclease"/>
    <property type="match status" value="1"/>
</dbReference>
<dbReference type="HAMAP" id="MF_03100">
    <property type="entry name" value="Endonuc_su_Slx1"/>
    <property type="match status" value="1"/>
</dbReference>
<comment type="function">
    <text evidence="9">Catalytic subunit of the SLX1-SLX4 structure-specific endonuclease that resolves DNA secondary structures generated during DNA repair and recombination. Has endonuclease activity towards branched DNA substrates, introducing single-strand cuts in duplex DNA close to junctions with ss-DNA.</text>
</comment>
<feature type="compositionally biased region" description="Basic residues" evidence="10">
    <location>
        <begin position="159"/>
        <end position="171"/>
    </location>
</feature>
<evidence type="ECO:0000256" key="1">
    <source>
        <dbReference type="ARBA" id="ARBA00022722"/>
    </source>
</evidence>
<keyword evidence="1 9" id="KW-0540">Nuclease</keyword>
<keyword evidence="3 9" id="KW-0227">DNA damage</keyword>
<evidence type="ECO:0000256" key="5">
    <source>
        <dbReference type="ARBA" id="ARBA00022801"/>
    </source>
</evidence>
<comment type="cofactor">
    <cofactor evidence="9">
        <name>a divalent metal cation</name>
        <dbReference type="ChEBI" id="CHEBI:60240"/>
    </cofactor>
</comment>
<sequence>MPKKSKKSVATEADDQPKIIPAFYCCYLLRSTGTGCKTQAWYVGSTPDPARRLSQHNGLSTGGAKKTANDNRRPWEMVMFVEGFPSRIAALQFEWAWQHPAATRHIVPDLEDDEEEQEGQEGAKDSKRVTKKGQPKTATKRKTQTKAKDESQGADEKPKKKRKPPARRTRMSLKAHLEDLHLLLRSYYFGKWPLAVRFFAADVAQAWRVWCDRVDGTIPTHIKTILDGNCVDLSVHSGDRVKYGSVKDIKPNYTHIQGYLEKATSLLSDLQGSRCDICGSQFQGEELVVVCPHTSCNCTTHLLCSSKHSTTTGESDSLVPQTVKCRACLQTVQWQLMMRELSIRTREKEILQSMQQRSEKKSRSSSKKKTGATAVAEEPTTAILPASEGQGSDTDSLDDYWDRVLDSGSQIDANDTAQLESKADTMEIIIEDSDFDDPMFAD</sequence>
<dbReference type="Pfam" id="PF01541">
    <property type="entry name" value="GIY-YIG"/>
    <property type="match status" value="1"/>
</dbReference>
<dbReference type="InterPro" id="IPR050381">
    <property type="entry name" value="SLX1_endonuclease"/>
</dbReference>
<keyword evidence="4" id="KW-0863">Zinc-finger</keyword>
<feature type="compositionally biased region" description="Basic residues" evidence="10">
    <location>
        <begin position="129"/>
        <end position="145"/>
    </location>
</feature>
<dbReference type="PANTHER" id="PTHR20208">
    <property type="entry name" value="STRUCTURE-SPECIFIC ENDONUCLEASE SUBUNIT SLX1"/>
    <property type="match status" value="1"/>
</dbReference>
<evidence type="ECO:0000256" key="9">
    <source>
        <dbReference type="HAMAP-Rule" id="MF_03100"/>
    </source>
</evidence>
<feature type="compositionally biased region" description="Basic and acidic residues" evidence="10">
    <location>
        <begin position="146"/>
        <end position="158"/>
    </location>
</feature>
<keyword evidence="4" id="KW-0479">Metal-binding</keyword>
<keyword evidence="8 9" id="KW-0539">Nucleus</keyword>
<comment type="similarity">
    <text evidence="9">Belongs to the SLX1 family.</text>
</comment>
<keyword evidence="4" id="KW-0862">Zinc</keyword>
<dbReference type="InterPro" id="IPR027520">
    <property type="entry name" value="Slx1"/>
</dbReference>
<feature type="region of interest" description="Disordered" evidence="10">
    <location>
        <begin position="352"/>
        <end position="400"/>
    </location>
</feature>
<dbReference type="InterPro" id="IPR000305">
    <property type="entry name" value="GIY-YIG_endonuc"/>
</dbReference>
<evidence type="ECO:0000259" key="11">
    <source>
        <dbReference type="PROSITE" id="PS50164"/>
    </source>
</evidence>
<keyword evidence="13" id="KW-1185">Reference proteome</keyword>
<evidence type="ECO:0000256" key="6">
    <source>
        <dbReference type="ARBA" id="ARBA00023172"/>
    </source>
</evidence>
<organism evidence="12 13">
    <name type="scientific">Aspergillus keveii</name>
    <dbReference type="NCBI Taxonomy" id="714993"/>
    <lineage>
        <taxon>Eukaryota</taxon>
        <taxon>Fungi</taxon>
        <taxon>Dikarya</taxon>
        <taxon>Ascomycota</taxon>
        <taxon>Pezizomycotina</taxon>
        <taxon>Eurotiomycetes</taxon>
        <taxon>Eurotiomycetidae</taxon>
        <taxon>Eurotiales</taxon>
        <taxon>Aspergillaceae</taxon>
        <taxon>Aspergillus</taxon>
        <taxon>Aspergillus subgen. Nidulantes</taxon>
    </lineage>
</organism>
<evidence type="ECO:0000256" key="4">
    <source>
        <dbReference type="ARBA" id="ARBA00022771"/>
    </source>
</evidence>
<evidence type="ECO:0000256" key="2">
    <source>
        <dbReference type="ARBA" id="ARBA00022759"/>
    </source>
</evidence>